<protein>
    <submittedName>
        <fullName evidence="2">Uncharacterized protein</fullName>
    </submittedName>
</protein>
<evidence type="ECO:0000256" key="1">
    <source>
        <dbReference type="SAM" id="SignalP"/>
    </source>
</evidence>
<name>A0A9P8AML0_9AGAR</name>
<dbReference type="RefSeq" id="XP_043034520.1">
    <property type="nucleotide sequence ID" value="XM_043184533.1"/>
</dbReference>
<keyword evidence="1" id="KW-0732">Signal</keyword>
<dbReference type="AlphaFoldDB" id="A0A9P8AML0"/>
<evidence type="ECO:0000313" key="3">
    <source>
        <dbReference type="Proteomes" id="UP000812287"/>
    </source>
</evidence>
<dbReference type="OrthoDB" id="2817238at2759"/>
<gene>
    <name evidence="2" type="ORF">BT62DRAFT_923603</name>
</gene>
<dbReference type="GeneID" id="66106830"/>
<feature type="signal peptide" evidence="1">
    <location>
        <begin position="1"/>
        <end position="22"/>
    </location>
</feature>
<keyword evidence="3" id="KW-1185">Reference proteome</keyword>
<reference evidence="2" key="1">
    <citation type="submission" date="2020-11" db="EMBL/GenBank/DDBJ databases">
        <title>Adaptations for nitrogen fixation in a non-lichenized fungal sporocarp promotes dispersal by wood-feeding termites.</title>
        <authorList>
            <consortium name="DOE Joint Genome Institute"/>
            <person name="Koch R.A."/>
            <person name="Yoon G."/>
            <person name="Arayal U."/>
            <person name="Lail K."/>
            <person name="Amirebrahimi M."/>
            <person name="Labutti K."/>
            <person name="Lipzen A."/>
            <person name="Riley R."/>
            <person name="Barry K."/>
            <person name="Henrissat B."/>
            <person name="Grigoriev I.V."/>
            <person name="Herr J.R."/>
            <person name="Aime M.C."/>
        </authorList>
    </citation>
    <scope>NUCLEOTIDE SEQUENCE</scope>
    <source>
        <strain evidence="2">MCA 3950</strain>
    </source>
</reference>
<evidence type="ECO:0000313" key="2">
    <source>
        <dbReference type="EMBL" id="KAG7441020.1"/>
    </source>
</evidence>
<organism evidence="2 3">
    <name type="scientific">Guyanagaster necrorhizus</name>
    <dbReference type="NCBI Taxonomy" id="856835"/>
    <lineage>
        <taxon>Eukaryota</taxon>
        <taxon>Fungi</taxon>
        <taxon>Dikarya</taxon>
        <taxon>Basidiomycota</taxon>
        <taxon>Agaricomycotina</taxon>
        <taxon>Agaricomycetes</taxon>
        <taxon>Agaricomycetidae</taxon>
        <taxon>Agaricales</taxon>
        <taxon>Marasmiineae</taxon>
        <taxon>Physalacriaceae</taxon>
        <taxon>Guyanagaster</taxon>
    </lineage>
</organism>
<feature type="chain" id="PRO_5040507304" evidence="1">
    <location>
        <begin position="23"/>
        <end position="130"/>
    </location>
</feature>
<dbReference type="EMBL" id="MU250564">
    <property type="protein sequence ID" value="KAG7441020.1"/>
    <property type="molecule type" value="Genomic_DNA"/>
</dbReference>
<sequence length="130" mass="14277">MVKLVTKFAALSFTVFASIASAVDIQLCINAYYDNCDWKYDVPIGKCLNMVTLALTGLLDTTTSSRQFSVLRVLDCKGMSRVTVIIAKTYDGTAIPELTDSQIKDPLLGLDLQFNRVIISAFTHSVGFID</sequence>
<proteinExistence type="predicted"/>
<accession>A0A9P8AML0</accession>
<comment type="caution">
    <text evidence="2">The sequence shown here is derived from an EMBL/GenBank/DDBJ whole genome shotgun (WGS) entry which is preliminary data.</text>
</comment>
<dbReference type="Proteomes" id="UP000812287">
    <property type="component" value="Unassembled WGS sequence"/>
</dbReference>